<geneLocation type="plasmid" evidence="2">
    <name>pMaq22A_1p DNA</name>
</geneLocation>
<reference evidence="1 2" key="1">
    <citation type="journal article" date="2015" name="Genome Announc.">
        <title>Complete Genome Sequence of Methylobacterium aquaticum Strain 22A, Isolated from Racomitrium japonicum Moss.</title>
        <authorList>
            <person name="Tani A."/>
            <person name="Ogura Y."/>
            <person name="Hayashi T."/>
            <person name="Kimbara K."/>
        </authorList>
    </citation>
    <scope>NUCLEOTIDE SEQUENCE [LARGE SCALE GENOMIC DNA]</scope>
    <source>
        <strain evidence="1 2">MA-22A</strain>
        <plasmid evidence="2">Plasmid pMaq22A_1p DNA</plasmid>
    </source>
</reference>
<accession>A0A0C6G137</accession>
<dbReference type="Proteomes" id="UP000061432">
    <property type="component" value="Plasmid pMaq22A_1p"/>
</dbReference>
<evidence type="ECO:0000313" key="1">
    <source>
        <dbReference type="EMBL" id="BAQ49530.1"/>
    </source>
</evidence>
<dbReference type="KEGG" id="maqu:Maq22A_1p36660"/>
<sequence>MSAERMRLMLADGRVTLDHLPKAVEAACAVTRLPPGAKRADGRNADHAREYQRAYKIKRKNRVGEGK</sequence>
<keyword evidence="1" id="KW-0614">Plasmid</keyword>
<dbReference type="EMBL" id="AP014705">
    <property type="protein sequence ID" value="BAQ49530.1"/>
    <property type="molecule type" value="Genomic_DNA"/>
</dbReference>
<evidence type="ECO:0000313" key="2">
    <source>
        <dbReference type="Proteomes" id="UP000061432"/>
    </source>
</evidence>
<proteinExistence type="predicted"/>
<gene>
    <name evidence="1" type="ORF">Maq22A_1p36660</name>
</gene>
<dbReference type="PATRIC" id="fig|270351.10.peg.6610"/>
<dbReference type="AlphaFoldDB" id="A0A0C6G137"/>
<organism evidence="1 2">
    <name type="scientific">Methylobacterium aquaticum</name>
    <dbReference type="NCBI Taxonomy" id="270351"/>
    <lineage>
        <taxon>Bacteria</taxon>
        <taxon>Pseudomonadati</taxon>
        <taxon>Pseudomonadota</taxon>
        <taxon>Alphaproteobacteria</taxon>
        <taxon>Hyphomicrobiales</taxon>
        <taxon>Methylobacteriaceae</taxon>
        <taxon>Methylobacterium</taxon>
    </lineage>
</organism>
<protein>
    <submittedName>
        <fullName evidence="1">Uncharacterized protein</fullName>
    </submittedName>
</protein>
<name>A0A0C6G137_9HYPH</name>
<reference evidence="2" key="2">
    <citation type="submission" date="2015-01" db="EMBL/GenBank/DDBJ databases">
        <title>Complete genome sequence of Methylobacterium aquaticum strain 22A.</title>
        <authorList>
            <person name="Tani A."/>
            <person name="Ogura Y."/>
            <person name="Hayashi T."/>
        </authorList>
    </citation>
    <scope>NUCLEOTIDE SEQUENCE [LARGE SCALE GENOMIC DNA]</scope>
    <source>
        <strain evidence="2">MA-22A</strain>
        <plasmid evidence="2">Plasmid pMaq22A_1p DNA</plasmid>
    </source>
</reference>